<comment type="caution">
    <text evidence="1">The sequence shown here is derived from an EMBL/GenBank/DDBJ whole genome shotgun (WGS) entry which is preliminary data.</text>
</comment>
<sequence>LKFVSPEDYDRAYDFLEAIQCPLMSSAPPGENEDRPIPRLPTAIPPSSAPPLHARPSSQRSERPASPPRSFPPPDEHPYMEPHTDRYAPQSHIYRSSTSSYPSAPSSRQTPRPPTSLWTIPEHAPATRLFDPDLSDPPGRSRGSKHVSQYFTRVDTACNPQSDERVAVSSPGRMPVSTTSCDNMTRPYTAPAGPDDDILTRMIPPRRELPFSRQIPVPRLYQDEQDRPSSRPASSSLDQLPPLPTPKFASDAGRMRPSSASIAGQAGSASSKPAPKKRSQTTKAVPPKAPLGESSLKGFFAVTKDPPASSSAAKRPLTEVAVNERNFKISRIEGCERMAETRDENRPSTPDDSSRTLGAAIEDFGVADNAGVAPNSGITPDAAALSAYAEPSYDLRMRNLENMIMGLLEDDNFVTLCEDVNSCWRRIGLEARVHQ</sequence>
<gene>
    <name evidence="1" type="ORF">LTS18_004619</name>
</gene>
<protein>
    <submittedName>
        <fullName evidence="1">Uncharacterized protein</fullName>
    </submittedName>
</protein>
<name>A0ACC3D5K0_9PEZI</name>
<evidence type="ECO:0000313" key="1">
    <source>
        <dbReference type="EMBL" id="KAK3062200.1"/>
    </source>
</evidence>
<organism evidence="1 2">
    <name type="scientific">Coniosporium uncinatum</name>
    <dbReference type="NCBI Taxonomy" id="93489"/>
    <lineage>
        <taxon>Eukaryota</taxon>
        <taxon>Fungi</taxon>
        <taxon>Dikarya</taxon>
        <taxon>Ascomycota</taxon>
        <taxon>Pezizomycotina</taxon>
        <taxon>Dothideomycetes</taxon>
        <taxon>Dothideomycetes incertae sedis</taxon>
        <taxon>Coniosporium</taxon>
    </lineage>
</organism>
<reference evidence="1" key="1">
    <citation type="submission" date="2024-09" db="EMBL/GenBank/DDBJ databases">
        <title>Black Yeasts Isolated from many extreme environments.</title>
        <authorList>
            <person name="Coleine C."/>
            <person name="Stajich J.E."/>
            <person name="Selbmann L."/>
        </authorList>
    </citation>
    <scope>NUCLEOTIDE SEQUENCE</scope>
    <source>
        <strain evidence="1">CCFEE 5737</strain>
    </source>
</reference>
<accession>A0ACC3D5K0</accession>
<evidence type="ECO:0000313" key="2">
    <source>
        <dbReference type="Proteomes" id="UP001186974"/>
    </source>
</evidence>
<dbReference type="EMBL" id="JAWDJW010007417">
    <property type="protein sequence ID" value="KAK3062200.1"/>
    <property type="molecule type" value="Genomic_DNA"/>
</dbReference>
<dbReference type="Proteomes" id="UP001186974">
    <property type="component" value="Unassembled WGS sequence"/>
</dbReference>
<feature type="non-terminal residue" evidence="1">
    <location>
        <position position="1"/>
    </location>
</feature>
<keyword evidence="2" id="KW-1185">Reference proteome</keyword>
<proteinExistence type="predicted"/>